<accession>A0A410P759</accession>
<dbReference type="Pfam" id="PF00106">
    <property type="entry name" value="adh_short"/>
    <property type="match status" value="2"/>
</dbReference>
<dbReference type="PANTHER" id="PTHR43490:SF99">
    <property type="entry name" value="SHORT-CHAIN DEHYDROGENASE_REDUCTASE"/>
    <property type="match status" value="1"/>
</dbReference>
<comment type="similarity">
    <text evidence="1 4">Belongs to the short-chain dehydrogenases/reductases (SDR) family.</text>
</comment>
<proteinExistence type="inferred from homology"/>
<dbReference type="PRINTS" id="PR00080">
    <property type="entry name" value="SDRFAMILY"/>
</dbReference>
<name>A0A410P759_VELA1</name>
<keyword evidence="3" id="KW-0560">Oxidoreductase</keyword>
<dbReference type="SUPFAM" id="SSF51735">
    <property type="entry name" value="NAD(P)-binding Rossmann-fold domains"/>
    <property type="match status" value="1"/>
</dbReference>
<protein>
    <submittedName>
        <fullName evidence="5">3-oxoacyl-[acyl-carrier protein] reductase</fullName>
    </submittedName>
</protein>
<dbReference type="GO" id="GO:0016491">
    <property type="term" value="F:oxidoreductase activity"/>
    <property type="evidence" value="ECO:0007669"/>
    <property type="project" value="UniProtKB-KW"/>
</dbReference>
<dbReference type="Proteomes" id="UP000287243">
    <property type="component" value="Chromosome"/>
</dbReference>
<keyword evidence="2" id="KW-0521">NADP</keyword>
<dbReference type="EMBL" id="CP019384">
    <property type="protein sequence ID" value="QAT18047.1"/>
    <property type="molecule type" value="Genomic_DNA"/>
</dbReference>
<dbReference type="Gene3D" id="3.40.50.720">
    <property type="entry name" value="NAD(P)-binding Rossmann-like Domain"/>
    <property type="match status" value="1"/>
</dbReference>
<dbReference type="RefSeq" id="WP_128700216.1">
    <property type="nucleotide sequence ID" value="NZ_CP019384.1"/>
</dbReference>
<organism evidence="5 6">
    <name type="scientific">Velamenicoccus archaeovorus</name>
    <dbReference type="NCBI Taxonomy" id="1930593"/>
    <lineage>
        <taxon>Bacteria</taxon>
        <taxon>Pseudomonadati</taxon>
        <taxon>Candidatus Omnitrophota</taxon>
        <taxon>Candidatus Velamenicoccus</taxon>
    </lineage>
</organism>
<evidence type="ECO:0000256" key="2">
    <source>
        <dbReference type="ARBA" id="ARBA00022857"/>
    </source>
</evidence>
<dbReference type="PRINTS" id="PR00081">
    <property type="entry name" value="GDHRDH"/>
</dbReference>
<evidence type="ECO:0000313" key="5">
    <source>
        <dbReference type="EMBL" id="QAT18047.1"/>
    </source>
</evidence>
<dbReference type="AlphaFoldDB" id="A0A410P759"/>
<dbReference type="InterPro" id="IPR036291">
    <property type="entry name" value="NAD(P)-bd_dom_sf"/>
</dbReference>
<keyword evidence="6" id="KW-1185">Reference proteome</keyword>
<gene>
    <name evidence="5" type="ORF">BU251_06470</name>
</gene>
<evidence type="ECO:0000256" key="1">
    <source>
        <dbReference type="ARBA" id="ARBA00006484"/>
    </source>
</evidence>
<evidence type="ECO:0000256" key="4">
    <source>
        <dbReference type="RuleBase" id="RU000363"/>
    </source>
</evidence>
<reference evidence="5 6" key="1">
    <citation type="submission" date="2017-01" db="EMBL/GenBank/DDBJ databases">
        <title>First insights into the biology of 'candidatus Vampirococcus archaeovorus'.</title>
        <authorList>
            <person name="Kizina J."/>
            <person name="Jordan S."/>
            <person name="Stueber K."/>
            <person name="Reinhardt R."/>
            <person name="Harder J."/>
        </authorList>
    </citation>
    <scope>NUCLEOTIDE SEQUENCE [LARGE SCALE GENOMIC DNA]</scope>
    <source>
        <strain evidence="5 6">LiM</strain>
    </source>
</reference>
<sequence length="260" mass="28477">MRTRRVAIVTGADRGIGFQICRQLGELGFQVVLTSPDPGQGKAAAEKLKNMGLAVVYRVLDLLNDRQTVALRSFVMKKFGRVDVLVNNAGISLDAGMSKVEGLLRRRIKKTPRKMDYGEGPGILEAGMNVMRATLEVNTLGALKMCQAFIPQMMKARYGRVINISSTLGQLKDMTDEEKVPAYQLSKTALNAVTKMVADACRGTNVAVNSVCPGWTRTDLGGPEAPQSPEEAAKDIVWLATRPDNGPTGQFFQHRRRIAW</sequence>
<evidence type="ECO:0000313" key="6">
    <source>
        <dbReference type="Proteomes" id="UP000287243"/>
    </source>
</evidence>
<dbReference type="InterPro" id="IPR002347">
    <property type="entry name" value="SDR_fam"/>
</dbReference>
<dbReference type="PANTHER" id="PTHR43490">
    <property type="entry name" value="(+)-NEOMENTHOL DEHYDROGENASE"/>
    <property type="match status" value="1"/>
</dbReference>
<dbReference type="KEGG" id="vai:BU251_06470"/>
<dbReference type="OrthoDB" id="5786478at2"/>
<evidence type="ECO:0000256" key="3">
    <source>
        <dbReference type="ARBA" id="ARBA00023002"/>
    </source>
</evidence>